<dbReference type="Proteomes" id="UP000094600">
    <property type="component" value="Chromosome"/>
</dbReference>
<dbReference type="EMBL" id="NJAI01000003">
    <property type="protein sequence ID" value="PHM55724.1"/>
    <property type="molecule type" value="Genomic_DNA"/>
</dbReference>
<evidence type="ECO:0000313" key="2">
    <source>
        <dbReference type="EMBL" id="PHM55724.1"/>
    </source>
</evidence>
<dbReference type="KEGG" id="xho:A9255_10940"/>
<proteinExistence type="predicted"/>
<reference evidence="1 3" key="1">
    <citation type="submission" date="2016-06" db="EMBL/GenBank/DDBJ databases">
        <title>Bacterial characters and pathogenicity of Xenorhabdus hominickii from an entomopathogenic nematode, Steinernema monticolum.</title>
        <authorList>
            <person name="Park Y."/>
            <person name="Kim Y."/>
        </authorList>
    </citation>
    <scope>NUCLEOTIDE SEQUENCE [LARGE SCALE GENOMIC DNA]</scope>
    <source>
        <strain evidence="1 3">ANU1</strain>
    </source>
</reference>
<accession>A0A2G0Q919</accession>
<organism evidence="2 4">
    <name type="scientific">Xenorhabdus hominickii</name>
    <dbReference type="NCBI Taxonomy" id="351679"/>
    <lineage>
        <taxon>Bacteria</taxon>
        <taxon>Pseudomonadati</taxon>
        <taxon>Pseudomonadota</taxon>
        <taxon>Gammaproteobacteria</taxon>
        <taxon>Enterobacterales</taxon>
        <taxon>Morganellaceae</taxon>
        <taxon>Xenorhabdus</taxon>
    </lineage>
</organism>
<name>A0A2G0Q919_XENHO</name>
<dbReference type="Proteomes" id="UP000225433">
    <property type="component" value="Unassembled WGS sequence"/>
</dbReference>
<dbReference type="InterPro" id="IPR015421">
    <property type="entry name" value="PyrdxlP-dep_Trfase_major"/>
</dbReference>
<dbReference type="Gene3D" id="3.40.640.10">
    <property type="entry name" value="Type I PLP-dependent aspartate aminotransferase-like (Major domain)"/>
    <property type="match status" value="1"/>
</dbReference>
<evidence type="ECO:0000313" key="3">
    <source>
        <dbReference type="Proteomes" id="UP000094600"/>
    </source>
</evidence>
<keyword evidence="3" id="KW-1185">Reference proteome</keyword>
<reference evidence="2 4" key="2">
    <citation type="journal article" date="2017" name="Nat. Microbiol.">
        <title>Natural product diversity associated with the nematode symbionts Photorhabdus and Xenorhabdus.</title>
        <authorList>
            <person name="Tobias N.J."/>
            <person name="Wolff H."/>
            <person name="Djahanschiri B."/>
            <person name="Grundmann F."/>
            <person name="Kronenwerth M."/>
            <person name="Shi Y.M."/>
            <person name="Simonyi S."/>
            <person name="Grun P."/>
            <person name="Shapiro-Ilan D."/>
            <person name="Pidot S.J."/>
            <person name="Stinear T.P."/>
            <person name="Ebersberger I."/>
            <person name="Bode H.B."/>
        </authorList>
    </citation>
    <scope>NUCLEOTIDE SEQUENCE [LARGE SCALE GENOMIC DNA]</scope>
    <source>
        <strain evidence="2 4">DSM 17903</strain>
    </source>
</reference>
<evidence type="ECO:0000313" key="4">
    <source>
        <dbReference type="Proteomes" id="UP000225433"/>
    </source>
</evidence>
<dbReference type="STRING" id="351679.A9255_10940"/>
<dbReference type="AlphaFoldDB" id="A0A2G0Q919"/>
<dbReference type="RefSeq" id="WP_069316728.1">
    <property type="nucleotide sequence ID" value="NZ_CAWNQJ010000057.1"/>
</dbReference>
<dbReference type="EMBL" id="CP016176">
    <property type="protein sequence ID" value="AOM41044.1"/>
    <property type="molecule type" value="Genomic_DNA"/>
</dbReference>
<evidence type="ECO:0000313" key="1">
    <source>
        <dbReference type="EMBL" id="AOM41044.1"/>
    </source>
</evidence>
<sequence length="89" mass="9785">MLKTIGKYLGGVVTALRPEGGLQIPCLLADEWSEEKNIRQAAMLGIQLPGLSRLYFGEDKKQGWILGYSSLAAYEIEAAMQRLSSALKK</sequence>
<protein>
    <submittedName>
        <fullName evidence="2">GntR family transcriptional regulator</fullName>
    </submittedName>
</protein>
<gene>
    <name evidence="1" type="ORF">A9255_10940</name>
    <name evidence="2" type="ORF">Xhom_02475</name>
</gene>